<proteinExistence type="predicted"/>
<dbReference type="PROSITE" id="PS51257">
    <property type="entry name" value="PROKAR_LIPOPROTEIN"/>
    <property type="match status" value="1"/>
</dbReference>
<dbReference type="EMBL" id="JBHLSW010000015">
    <property type="protein sequence ID" value="MFC0634934.1"/>
    <property type="molecule type" value="Genomic_DNA"/>
</dbReference>
<feature type="chain" id="PRO_5047302571" description="Lipoprotein" evidence="1">
    <location>
        <begin position="18"/>
        <end position="72"/>
    </location>
</feature>
<protein>
    <recommendedName>
        <fullName evidence="4">Lipoprotein</fullName>
    </recommendedName>
</protein>
<evidence type="ECO:0000313" key="2">
    <source>
        <dbReference type="EMBL" id="MFC0634934.1"/>
    </source>
</evidence>
<keyword evidence="1" id="KW-0732">Signal</keyword>
<gene>
    <name evidence="2" type="ORF">ACFFGE_13720</name>
</gene>
<dbReference type="Proteomes" id="UP001589906">
    <property type="component" value="Unassembled WGS sequence"/>
</dbReference>
<evidence type="ECO:0000313" key="3">
    <source>
        <dbReference type="Proteomes" id="UP001589906"/>
    </source>
</evidence>
<reference evidence="2 3" key="1">
    <citation type="submission" date="2024-09" db="EMBL/GenBank/DDBJ databases">
        <authorList>
            <person name="Sun Q."/>
            <person name="Mori K."/>
        </authorList>
    </citation>
    <scope>NUCLEOTIDE SEQUENCE [LARGE SCALE GENOMIC DNA]</scope>
    <source>
        <strain evidence="2 3">NCAIM B.02621</strain>
    </source>
</reference>
<name>A0ABV6R5N2_9CAUL</name>
<feature type="signal peptide" evidence="1">
    <location>
        <begin position="1"/>
        <end position="17"/>
    </location>
</feature>
<organism evidence="2 3">
    <name type="scientific">Brevundimonas balnearis</name>
    <dbReference type="NCBI Taxonomy" id="1572858"/>
    <lineage>
        <taxon>Bacteria</taxon>
        <taxon>Pseudomonadati</taxon>
        <taxon>Pseudomonadota</taxon>
        <taxon>Alphaproteobacteria</taxon>
        <taxon>Caulobacterales</taxon>
        <taxon>Caulobacteraceae</taxon>
        <taxon>Brevundimonas</taxon>
    </lineage>
</organism>
<comment type="caution">
    <text evidence="2">The sequence shown here is derived from an EMBL/GenBank/DDBJ whole genome shotgun (WGS) entry which is preliminary data.</text>
</comment>
<evidence type="ECO:0000256" key="1">
    <source>
        <dbReference type="SAM" id="SignalP"/>
    </source>
</evidence>
<keyword evidence="3" id="KW-1185">Reference proteome</keyword>
<evidence type="ECO:0008006" key="4">
    <source>
        <dbReference type="Google" id="ProtNLM"/>
    </source>
</evidence>
<dbReference type="RefSeq" id="WP_376837031.1">
    <property type="nucleotide sequence ID" value="NZ_JBHLSW010000015.1"/>
</dbReference>
<accession>A0ABV6R5N2</accession>
<sequence>MTRTLLFIPAFATLALAGCATPAGPSESRLELEAYAAECRERGGIIQPIPGAYSGRPRADYACVISGQASRL</sequence>